<evidence type="ECO:0000259" key="1">
    <source>
        <dbReference type="Pfam" id="PF13439"/>
    </source>
</evidence>
<gene>
    <name evidence="2" type="primary">pimB_2</name>
    <name evidence="2" type="ORF">JEODO184_01541</name>
</gene>
<dbReference type="EMBL" id="CAJEWD010000008">
    <property type="protein sequence ID" value="CAD2078962.1"/>
    <property type="molecule type" value="Genomic_DNA"/>
</dbReference>
<dbReference type="SUPFAM" id="SSF53756">
    <property type="entry name" value="UDP-Glycosyltransferase/glycogen phosphorylase"/>
    <property type="match status" value="1"/>
</dbReference>
<dbReference type="AlphaFoldDB" id="A0A6V7RMS2"/>
<evidence type="ECO:0000313" key="3">
    <source>
        <dbReference type="Proteomes" id="UP000589351"/>
    </source>
</evidence>
<dbReference type="InterPro" id="IPR011990">
    <property type="entry name" value="TPR-like_helical_dom_sf"/>
</dbReference>
<sequence length="938" mass="109580">MKYLQGILSYIALKYNMPVVSRHILKLSLSKKIGKSEPGLSFFLRKSGHLTLLDLIDRMRLDNDYEAYLKALILRHEKNYRGSLEMIENDRSKALVPFKTKLYYNLKRFDDVKSIAHSGHDVLGELSDDQQETLVRHLLKQNQYQTIEHMIEQKHGDKKHLEEMYNREKDDLYYQYSWSSYRVNILGIEDADVDLKLILDEINKQEDNMKNLGYILVINNYYPNESNLDDLNTLFVPFINEHDQLLKYIDPIALDSLEINLSKNNKEADKLQNLLNHYHFGKGNPVIMNKIVKSLPAVPLNAQHIMSLRRLILDQQIKLDRPGIKKMFKNEKRLESVFQSATLFLDEETNVTTDNFVAENYSLRTKTRIYNLVIAQLQRVNKIYNLPKHIFTYLEKTAFRKYNHAIILARFYASTDEEDKLNKLLKLYLPEKRYKLHVNLSMYLFNLKMFDKSLKHAEAAYSIKPHSADVLRALIRVNHTIGNITARYKALQEMKSQFPSRVFPGEFALAEQEYKLMKNEWKPKPLSQEMDYQANDKTVLFVLNKGLPVVNGYTIRSNEIISRVKTLGYRPVVTTRLGWSPEHESYDKPGLDEGPYRTYYIDRSDKYLTNRTPMKKYFNVYKDELYKIVMAEKPSIIHAASNFQNALPAIRLGNQMGIKTIYEVRGMWHHTQTSKIHEFYQSDRFNMQEEYEVICCQHADEVIVISESLREYLIMKGIDDKKITLIQNGVNTDKLYPEEKSEDIIKRYDLKDSIVFGFIGSITNYEGIEIIINSVKALNDSGRFNKRFKFLIVGDGQYRPFLQRKVFDDNLSDDVIFIGKVPFEVVKDFYSVIDIAPFPRHDELVCQLVTPIKTYEAMAMGKKVIVSDVNALKEMVIDQVNGVYFKADDQEAFTEAVIKVMENDTIGESARLWVSENRSWSVLIKKLDGIYHSLIEEK</sequence>
<evidence type="ECO:0000313" key="2">
    <source>
        <dbReference type="EMBL" id="CAD2078962.1"/>
    </source>
</evidence>
<dbReference type="Pfam" id="PF13692">
    <property type="entry name" value="Glyco_trans_1_4"/>
    <property type="match status" value="1"/>
</dbReference>
<dbReference type="InterPro" id="IPR050194">
    <property type="entry name" value="Glycosyltransferase_grp1"/>
</dbReference>
<dbReference type="Gene3D" id="1.25.40.10">
    <property type="entry name" value="Tetratricopeptide repeat domain"/>
    <property type="match status" value="1"/>
</dbReference>
<feature type="domain" description="Glycosyltransferase subfamily 4-like N-terminal" evidence="1">
    <location>
        <begin position="586"/>
        <end position="734"/>
    </location>
</feature>
<comment type="caution">
    <text evidence="2">The sequence shown here is derived from an EMBL/GenBank/DDBJ whole genome shotgun (WGS) entry which is preliminary data.</text>
</comment>
<dbReference type="SUPFAM" id="SSF48452">
    <property type="entry name" value="TPR-like"/>
    <property type="match status" value="1"/>
</dbReference>
<dbReference type="PANTHER" id="PTHR45947">
    <property type="entry name" value="SULFOQUINOVOSYL TRANSFERASE SQD2"/>
    <property type="match status" value="1"/>
</dbReference>
<reference evidence="2 3" key="1">
    <citation type="submission" date="2020-07" db="EMBL/GenBank/DDBJ databases">
        <authorList>
            <person name="Criscuolo A."/>
        </authorList>
    </citation>
    <scope>NUCLEOTIDE SEQUENCE [LARGE SCALE GENOMIC DNA]</scope>
    <source>
        <strain evidence="2">CIP111649</strain>
    </source>
</reference>
<proteinExistence type="predicted"/>
<organism evidence="2 3">
    <name type="scientific">Jeotgalicoccus meleagridis</name>
    <dbReference type="NCBI Taxonomy" id="2759181"/>
    <lineage>
        <taxon>Bacteria</taxon>
        <taxon>Bacillati</taxon>
        <taxon>Bacillota</taxon>
        <taxon>Bacilli</taxon>
        <taxon>Bacillales</taxon>
        <taxon>Staphylococcaceae</taxon>
        <taxon>Jeotgalicoccus</taxon>
    </lineage>
</organism>
<dbReference type="PANTHER" id="PTHR45947:SF3">
    <property type="entry name" value="SULFOQUINOVOSYL TRANSFERASE SQD2"/>
    <property type="match status" value="1"/>
</dbReference>
<dbReference type="Gene3D" id="3.40.50.2000">
    <property type="entry name" value="Glycogen Phosphorylase B"/>
    <property type="match status" value="2"/>
</dbReference>
<dbReference type="InterPro" id="IPR028098">
    <property type="entry name" value="Glyco_trans_4-like_N"/>
</dbReference>
<dbReference type="CDD" id="cd03794">
    <property type="entry name" value="GT4_WbuB-like"/>
    <property type="match status" value="1"/>
</dbReference>
<keyword evidence="3" id="KW-1185">Reference proteome</keyword>
<accession>A0A6V7RMS2</accession>
<name>A0A6V7RMS2_9STAP</name>
<protein>
    <submittedName>
        <fullName evidence="2">GDP-mannose-dependent alpha-(1-6)-phosphatidylinositol monomannoside mannosyltransferase</fullName>
    </submittedName>
</protein>
<dbReference type="Pfam" id="PF13439">
    <property type="entry name" value="Glyco_transf_4"/>
    <property type="match status" value="1"/>
</dbReference>
<keyword evidence="2" id="KW-0328">Glycosyltransferase</keyword>
<dbReference type="GO" id="GO:0016757">
    <property type="term" value="F:glycosyltransferase activity"/>
    <property type="evidence" value="ECO:0007669"/>
    <property type="project" value="UniProtKB-KW"/>
</dbReference>
<dbReference type="Proteomes" id="UP000589351">
    <property type="component" value="Unassembled WGS sequence"/>
</dbReference>
<dbReference type="RefSeq" id="WP_185126013.1">
    <property type="nucleotide sequence ID" value="NZ_CAJEWD010000008.1"/>
</dbReference>
<keyword evidence="2" id="KW-0808">Transferase</keyword>